<evidence type="ECO:0000256" key="10">
    <source>
        <dbReference type="SAM" id="Phobius"/>
    </source>
</evidence>
<keyword evidence="5 10" id="KW-0812">Transmembrane</keyword>
<dbReference type="RefSeq" id="WP_053168601.1">
    <property type="nucleotide sequence ID" value="NZ_LFYT02000051.1"/>
</dbReference>
<evidence type="ECO:0000259" key="11">
    <source>
        <dbReference type="Pfam" id="PF11356"/>
    </source>
</evidence>
<evidence type="ECO:0000256" key="4">
    <source>
        <dbReference type="ARBA" id="ARBA00022519"/>
    </source>
</evidence>
<dbReference type="Pfam" id="PF11356">
    <property type="entry name" value="T2SSC"/>
    <property type="match status" value="1"/>
</dbReference>
<evidence type="ECO:0000256" key="8">
    <source>
        <dbReference type="ARBA" id="ARBA00023136"/>
    </source>
</evidence>
<keyword evidence="8 10" id="KW-0472">Membrane</keyword>
<reference evidence="12" key="1">
    <citation type="submission" date="2017-04" db="EMBL/GenBank/DDBJ databases">
        <title>Unexpected and diverse lifestyles within the genus Limnohabitans.</title>
        <authorList>
            <person name="Kasalicky V."/>
            <person name="Mehrshad M."/>
            <person name="Andrei S.-A."/>
            <person name="Salcher M."/>
            <person name="Kratochvilova H."/>
            <person name="Simek K."/>
            <person name="Ghai R."/>
        </authorList>
    </citation>
    <scope>NUCLEOTIDE SEQUENCE [LARGE SCALE GENOMIC DNA]</scope>
    <source>
        <strain evidence="12">II-D5</strain>
    </source>
</reference>
<evidence type="ECO:0000256" key="2">
    <source>
        <dbReference type="ARBA" id="ARBA00022448"/>
    </source>
</evidence>
<keyword evidence="13" id="KW-1185">Reference proteome</keyword>
<evidence type="ECO:0000256" key="5">
    <source>
        <dbReference type="ARBA" id="ARBA00022692"/>
    </source>
</evidence>
<feature type="region of interest" description="Disordered" evidence="9">
    <location>
        <begin position="135"/>
        <end position="154"/>
    </location>
</feature>
<evidence type="ECO:0000256" key="9">
    <source>
        <dbReference type="SAM" id="MobiDB-lite"/>
    </source>
</evidence>
<sequence length="154" mass="15980">MKLLKQNFPTSPAFTRSFSALIVWMLAVAGVVFWFLQFPVQDGMLPASETLTVNQRTQAPSDAGLGRALGVVTATAAAPTAQATRFQLMGVIAASSGQGSALIGTDGQPPKAYRVGQVVADGVVLQSLGPRQAQLGTSPANAWTLQLPGSDKTP</sequence>
<feature type="compositionally biased region" description="Polar residues" evidence="9">
    <location>
        <begin position="135"/>
        <end position="144"/>
    </location>
</feature>
<organism evidence="12 13">
    <name type="scientific">Limnohabitans planktonicus II-D5</name>
    <dbReference type="NCBI Taxonomy" id="1293045"/>
    <lineage>
        <taxon>Bacteria</taxon>
        <taxon>Pseudomonadati</taxon>
        <taxon>Pseudomonadota</taxon>
        <taxon>Betaproteobacteria</taxon>
        <taxon>Burkholderiales</taxon>
        <taxon>Comamonadaceae</taxon>
        <taxon>Limnohabitans</taxon>
    </lineage>
</organism>
<keyword evidence="6" id="KW-0653">Protein transport</keyword>
<dbReference type="STRING" id="1293045.H663_00015"/>
<keyword evidence="3" id="KW-1003">Cell membrane</keyword>
<proteinExistence type="predicted"/>
<evidence type="ECO:0000256" key="1">
    <source>
        <dbReference type="ARBA" id="ARBA00004533"/>
    </source>
</evidence>
<dbReference type="GO" id="GO:0005886">
    <property type="term" value="C:plasma membrane"/>
    <property type="evidence" value="ECO:0007669"/>
    <property type="project" value="UniProtKB-SubCell"/>
</dbReference>
<evidence type="ECO:0000256" key="6">
    <source>
        <dbReference type="ARBA" id="ARBA00022927"/>
    </source>
</evidence>
<dbReference type="EMBL" id="LFYT02000051">
    <property type="protein sequence ID" value="PVE40926.1"/>
    <property type="molecule type" value="Genomic_DNA"/>
</dbReference>
<comment type="subcellular location">
    <subcellularLocation>
        <location evidence="1">Cell inner membrane</location>
    </subcellularLocation>
</comment>
<dbReference type="InterPro" id="IPR024961">
    <property type="entry name" value="T2SS_GspC_N"/>
</dbReference>
<keyword evidence="4" id="KW-0997">Cell inner membrane</keyword>
<feature type="transmembrane region" description="Helical" evidence="10">
    <location>
        <begin position="21"/>
        <end position="40"/>
    </location>
</feature>
<feature type="domain" description="Type II secretion system protein GspC N-terminal" evidence="11">
    <location>
        <begin position="71"/>
        <end position="129"/>
    </location>
</feature>
<gene>
    <name evidence="12" type="ORF">H663_019880</name>
</gene>
<name>A0A2T7U8B5_9BURK</name>
<comment type="caution">
    <text evidence="12">The sequence shown here is derived from an EMBL/GenBank/DDBJ whole genome shotgun (WGS) entry which is preliminary data.</text>
</comment>
<evidence type="ECO:0000256" key="7">
    <source>
        <dbReference type="ARBA" id="ARBA00022989"/>
    </source>
</evidence>
<evidence type="ECO:0000313" key="13">
    <source>
        <dbReference type="Proteomes" id="UP000037507"/>
    </source>
</evidence>
<keyword evidence="2" id="KW-0813">Transport</keyword>
<accession>A0A2T7U8B5</accession>
<dbReference type="AlphaFoldDB" id="A0A2T7U8B5"/>
<evidence type="ECO:0000313" key="12">
    <source>
        <dbReference type="EMBL" id="PVE40926.1"/>
    </source>
</evidence>
<keyword evidence="7 10" id="KW-1133">Transmembrane helix</keyword>
<dbReference type="Proteomes" id="UP000037507">
    <property type="component" value="Unassembled WGS sequence"/>
</dbReference>
<dbReference type="GO" id="GO:0015031">
    <property type="term" value="P:protein transport"/>
    <property type="evidence" value="ECO:0007669"/>
    <property type="project" value="UniProtKB-KW"/>
</dbReference>
<protein>
    <recommendedName>
        <fullName evidence="11">Type II secretion system protein GspC N-terminal domain-containing protein</fullName>
    </recommendedName>
</protein>
<evidence type="ECO:0000256" key="3">
    <source>
        <dbReference type="ARBA" id="ARBA00022475"/>
    </source>
</evidence>